<dbReference type="GO" id="GO:0005743">
    <property type="term" value="C:mitochondrial inner membrane"/>
    <property type="evidence" value="ECO:0007669"/>
    <property type="project" value="UniProtKB-SubCell"/>
</dbReference>
<keyword evidence="7" id="KW-0496">Mitochondrion</keyword>
<keyword evidence="4" id="KW-0812">Transmembrane</keyword>
<reference evidence="10" key="1">
    <citation type="submission" date="2017-01" db="EMBL/GenBank/DDBJ databases">
        <title>A deep insight into the sialotranscriptome of adult male and female Cluex tarsalis mosquitoes.</title>
        <authorList>
            <person name="Ribeiro J.M."/>
            <person name="Moreira F."/>
            <person name="Bernard K.A."/>
            <person name="Calvo E."/>
        </authorList>
    </citation>
    <scope>NUCLEOTIDE SEQUENCE</scope>
    <source>
        <strain evidence="10">Kern County</strain>
        <tissue evidence="10">Salivary glands</tissue>
    </source>
</reference>
<dbReference type="AlphaFoldDB" id="A0A1Q3FCB4"/>
<keyword evidence="5" id="KW-0999">Mitochondrion inner membrane</keyword>
<protein>
    <recommendedName>
        <fullName evidence="3">Cytochrome c oxidase assembly protein COX16 homolog, mitochondrial</fullName>
    </recommendedName>
</protein>
<comment type="similarity">
    <text evidence="2">Belongs to the COX16 family.</text>
</comment>
<evidence type="ECO:0000256" key="8">
    <source>
        <dbReference type="ARBA" id="ARBA00023136"/>
    </source>
</evidence>
<dbReference type="GO" id="GO:0033617">
    <property type="term" value="P:mitochondrial respiratory chain complex IV assembly"/>
    <property type="evidence" value="ECO:0007669"/>
    <property type="project" value="TreeGrafter"/>
</dbReference>
<evidence type="ECO:0000256" key="7">
    <source>
        <dbReference type="ARBA" id="ARBA00023128"/>
    </source>
</evidence>
<evidence type="ECO:0000256" key="1">
    <source>
        <dbReference type="ARBA" id="ARBA00004434"/>
    </source>
</evidence>
<evidence type="ECO:0000256" key="3">
    <source>
        <dbReference type="ARBA" id="ARBA00021814"/>
    </source>
</evidence>
<evidence type="ECO:0000313" key="10">
    <source>
        <dbReference type="EMBL" id="JAV25216.1"/>
    </source>
</evidence>
<dbReference type="PANTHER" id="PTHR17130">
    <property type="entry name" value="MITOCHONDRIAL OUTER MEMBRANE PROTEIN 25"/>
    <property type="match status" value="1"/>
</dbReference>
<evidence type="ECO:0000256" key="2">
    <source>
        <dbReference type="ARBA" id="ARBA00008370"/>
    </source>
</evidence>
<evidence type="ECO:0000256" key="4">
    <source>
        <dbReference type="ARBA" id="ARBA00022692"/>
    </source>
</evidence>
<evidence type="ECO:0000256" key="5">
    <source>
        <dbReference type="ARBA" id="ARBA00022792"/>
    </source>
</evidence>
<accession>A0A1Q3FCB4</accession>
<organism evidence="10">
    <name type="scientific">Culex tarsalis</name>
    <name type="common">Encephalitis mosquito</name>
    <dbReference type="NCBI Taxonomy" id="7177"/>
    <lineage>
        <taxon>Eukaryota</taxon>
        <taxon>Metazoa</taxon>
        <taxon>Ecdysozoa</taxon>
        <taxon>Arthropoda</taxon>
        <taxon>Hexapoda</taxon>
        <taxon>Insecta</taxon>
        <taxon>Pterygota</taxon>
        <taxon>Neoptera</taxon>
        <taxon>Endopterygota</taxon>
        <taxon>Diptera</taxon>
        <taxon>Nematocera</taxon>
        <taxon>Culicoidea</taxon>
        <taxon>Culicidae</taxon>
        <taxon>Culicinae</taxon>
        <taxon>Culicini</taxon>
        <taxon>Culex</taxon>
        <taxon>Culex</taxon>
    </lineage>
</organism>
<dbReference type="InterPro" id="IPR020164">
    <property type="entry name" value="Cyt_c_Oxase_assmbl_COX16"/>
</dbReference>
<keyword evidence="8" id="KW-0472">Membrane</keyword>
<keyword evidence="6" id="KW-1133">Transmembrane helix</keyword>
<sequence length="109" mass="12625">MNSFQSKLQRFTNRKFFRFGVPFLLLMVGGSFGLKQFAQLRYTFSKKGTLTPEEAKQFGVEMKKPEEVTLETEFEKIKTIDIDNWEPVRGPRPWEEEELPPVGVKAAGH</sequence>
<name>A0A1Q3FCB4_CULTA</name>
<dbReference type="EMBL" id="GFDL01009829">
    <property type="protein sequence ID" value="JAV25216.1"/>
    <property type="molecule type" value="Transcribed_RNA"/>
</dbReference>
<evidence type="ECO:0000256" key="6">
    <source>
        <dbReference type="ARBA" id="ARBA00022989"/>
    </source>
</evidence>
<dbReference type="PANTHER" id="PTHR17130:SF14">
    <property type="entry name" value="CYTOCHROME C OXIDASE ASSEMBLY PROTEIN COX16 HOMOLOG, MITOCHONDRIAL"/>
    <property type="match status" value="1"/>
</dbReference>
<evidence type="ECO:0000256" key="9">
    <source>
        <dbReference type="SAM" id="MobiDB-lite"/>
    </source>
</evidence>
<dbReference type="Pfam" id="PF14138">
    <property type="entry name" value="COX16"/>
    <property type="match status" value="1"/>
</dbReference>
<proteinExistence type="inferred from homology"/>
<feature type="region of interest" description="Disordered" evidence="9">
    <location>
        <begin position="88"/>
        <end position="109"/>
    </location>
</feature>
<comment type="subcellular location">
    <subcellularLocation>
        <location evidence="1">Mitochondrion inner membrane</location>
        <topology evidence="1">Single-pass membrane protein</topology>
    </subcellularLocation>
</comment>